<dbReference type="EMBL" id="QGGO01000007">
    <property type="protein sequence ID" value="PWK27476.1"/>
    <property type="molecule type" value="Genomic_DNA"/>
</dbReference>
<evidence type="ECO:0000256" key="2">
    <source>
        <dbReference type="SAM" id="SignalP"/>
    </source>
</evidence>
<dbReference type="RefSeq" id="WP_109742545.1">
    <property type="nucleotide sequence ID" value="NZ_QGGO01000007.1"/>
</dbReference>
<evidence type="ECO:0000313" key="4">
    <source>
        <dbReference type="Proteomes" id="UP000245489"/>
    </source>
</evidence>
<name>A0A316EBZ8_9BACT</name>
<accession>A0A316EBZ8</accession>
<keyword evidence="1" id="KW-0175">Coiled coil</keyword>
<dbReference type="Proteomes" id="UP000245489">
    <property type="component" value="Unassembled WGS sequence"/>
</dbReference>
<feature type="chain" id="PRO_5016418525" description="DUF4140 domain-containing protein" evidence="2">
    <location>
        <begin position="22"/>
        <end position="151"/>
    </location>
</feature>
<evidence type="ECO:0008006" key="5">
    <source>
        <dbReference type="Google" id="ProtNLM"/>
    </source>
</evidence>
<evidence type="ECO:0000256" key="1">
    <source>
        <dbReference type="SAM" id="Coils"/>
    </source>
</evidence>
<dbReference type="OrthoDB" id="9793307at2"/>
<keyword evidence="4" id="KW-1185">Reference proteome</keyword>
<proteinExistence type="predicted"/>
<dbReference type="AlphaFoldDB" id="A0A316EBZ8"/>
<feature type="signal peptide" evidence="2">
    <location>
        <begin position="1"/>
        <end position="21"/>
    </location>
</feature>
<protein>
    <recommendedName>
        <fullName evidence="5">DUF4140 domain-containing protein</fullName>
    </recommendedName>
</protein>
<reference evidence="3 4" key="1">
    <citation type="submission" date="2018-05" db="EMBL/GenBank/DDBJ databases">
        <title>Genomic Encyclopedia of Archaeal and Bacterial Type Strains, Phase II (KMG-II): from individual species to whole genera.</title>
        <authorList>
            <person name="Goeker M."/>
        </authorList>
    </citation>
    <scope>NUCLEOTIDE SEQUENCE [LARGE SCALE GENOMIC DNA]</scope>
    <source>
        <strain evidence="3 4">DSM 22214</strain>
    </source>
</reference>
<keyword evidence="2" id="KW-0732">Signal</keyword>
<comment type="caution">
    <text evidence="3">The sequence shown here is derived from an EMBL/GenBank/DDBJ whole genome shotgun (WGS) entry which is preliminary data.</text>
</comment>
<gene>
    <name evidence="3" type="ORF">LV89_01790</name>
</gene>
<sequence length="151" mass="16857">MKKAIYCFIICTFLLIQQSVAQSPVSFPDGIIVGNSTVAIPSGSTYKLAVSGGIITEKVRVATNGTAFWADYVFEPAYKLRPLKEVETFIKENKHLPEIPSTAEVSQNGIDLAQTQALLLQKVEELTLYVIDQNKKIEKLERKVRVLSRKK</sequence>
<organism evidence="3 4">
    <name type="scientific">Arcicella aurantiaca</name>
    <dbReference type="NCBI Taxonomy" id="591202"/>
    <lineage>
        <taxon>Bacteria</taxon>
        <taxon>Pseudomonadati</taxon>
        <taxon>Bacteroidota</taxon>
        <taxon>Cytophagia</taxon>
        <taxon>Cytophagales</taxon>
        <taxon>Flectobacillaceae</taxon>
        <taxon>Arcicella</taxon>
    </lineage>
</organism>
<feature type="coiled-coil region" evidence="1">
    <location>
        <begin position="123"/>
        <end position="150"/>
    </location>
</feature>
<evidence type="ECO:0000313" key="3">
    <source>
        <dbReference type="EMBL" id="PWK27476.1"/>
    </source>
</evidence>